<evidence type="ECO:0000256" key="7">
    <source>
        <dbReference type="SAM" id="MobiDB-lite"/>
    </source>
</evidence>
<dbReference type="STRING" id="2018661.A0A2A2KM76"/>
<feature type="domain" description="Chitin-binding type-2" evidence="9">
    <location>
        <begin position="291"/>
        <end position="345"/>
    </location>
</feature>
<feature type="region of interest" description="Disordered" evidence="7">
    <location>
        <begin position="480"/>
        <end position="504"/>
    </location>
</feature>
<dbReference type="Pfam" id="PF01607">
    <property type="entry name" value="CBM_14"/>
    <property type="match status" value="11"/>
</dbReference>
<dbReference type="PANTHER" id="PTHR23301:SF0">
    <property type="entry name" value="CHITIN-BINDING TYPE-2 DOMAIN-CONTAINING PROTEIN-RELATED"/>
    <property type="match status" value="1"/>
</dbReference>
<dbReference type="Gene3D" id="3.20.20.80">
    <property type="entry name" value="Glycosidases"/>
    <property type="match status" value="2"/>
</dbReference>
<dbReference type="InterPro" id="IPR036508">
    <property type="entry name" value="Chitin-bd_dom_sf"/>
</dbReference>
<keyword evidence="6" id="KW-0325">Glycoprotein</keyword>
<protein>
    <recommendedName>
        <fullName evidence="9">Chitin-binding type-2 domain-containing protein</fullName>
    </recommendedName>
</protein>
<dbReference type="OrthoDB" id="5914859at2759"/>
<feature type="domain" description="Chitin-binding type-2" evidence="9">
    <location>
        <begin position="509"/>
        <end position="566"/>
    </location>
</feature>
<dbReference type="GO" id="GO:0005576">
    <property type="term" value="C:extracellular region"/>
    <property type="evidence" value="ECO:0007669"/>
    <property type="project" value="InterPro"/>
</dbReference>
<evidence type="ECO:0000313" key="10">
    <source>
        <dbReference type="EMBL" id="PAV75010.1"/>
    </source>
</evidence>
<feature type="domain" description="Chitin-binding type-2" evidence="9">
    <location>
        <begin position="928"/>
        <end position="985"/>
    </location>
</feature>
<feature type="domain" description="Chitin-binding type-2" evidence="9">
    <location>
        <begin position="847"/>
        <end position="905"/>
    </location>
</feature>
<dbReference type="PROSITE" id="PS50940">
    <property type="entry name" value="CHIT_BIND_II"/>
    <property type="match status" value="11"/>
</dbReference>
<evidence type="ECO:0000313" key="11">
    <source>
        <dbReference type="Proteomes" id="UP000218231"/>
    </source>
</evidence>
<keyword evidence="11" id="KW-1185">Reference proteome</keyword>
<feature type="domain" description="Chitin-binding type-2" evidence="9">
    <location>
        <begin position="212"/>
        <end position="271"/>
    </location>
</feature>
<name>A0A2A2KM76_9BILA</name>
<feature type="chain" id="PRO_5013036551" description="Chitin-binding type-2 domain-containing protein" evidence="8">
    <location>
        <begin position="25"/>
        <end position="1008"/>
    </location>
</feature>
<feature type="region of interest" description="Disordered" evidence="7">
    <location>
        <begin position="654"/>
        <end position="675"/>
    </location>
</feature>
<dbReference type="GO" id="GO:0008061">
    <property type="term" value="F:chitin binding"/>
    <property type="evidence" value="ECO:0007669"/>
    <property type="project" value="UniProtKB-KW"/>
</dbReference>
<feature type="domain" description="Chitin-binding type-2" evidence="9">
    <location>
        <begin position="28"/>
        <end position="85"/>
    </location>
</feature>
<dbReference type="InterPro" id="IPR051940">
    <property type="entry name" value="Chitin_bind-dev_reg"/>
</dbReference>
<feature type="compositionally biased region" description="Low complexity" evidence="7">
    <location>
        <begin position="490"/>
        <end position="499"/>
    </location>
</feature>
<evidence type="ECO:0000256" key="8">
    <source>
        <dbReference type="SAM" id="SignalP"/>
    </source>
</evidence>
<dbReference type="SMART" id="SM00494">
    <property type="entry name" value="ChtBD2"/>
    <property type="match status" value="11"/>
</dbReference>
<keyword evidence="4" id="KW-0677">Repeat</keyword>
<keyword evidence="1" id="KW-0217">Developmental protein</keyword>
<organism evidence="10 11">
    <name type="scientific">Diploscapter pachys</name>
    <dbReference type="NCBI Taxonomy" id="2018661"/>
    <lineage>
        <taxon>Eukaryota</taxon>
        <taxon>Metazoa</taxon>
        <taxon>Ecdysozoa</taxon>
        <taxon>Nematoda</taxon>
        <taxon>Chromadorea</taxon>
        <taxon>Rhabditida</taxon>
        <taxon>Rhabditina</taxon>
        <taxon>Rhabditomorpha</taxon>
        <taxon>Rhabditoidea</taxon>
        <taxon>Rhabditidae</taxon>
        <taxon>Diploscapter</taxon>
    </lineage>
</organism>
<accession>A0A2A2KM76</accession>
<feature type="domain" description="Chitin-binding type-2" evidence="9">
    <location>
        <begin position="583"/>
        <end position="639"/>
    </location>
</feature>
<dbReference type="AlphaFoldDB" id="A0A2A2KM76"/>
<evidence type="ECO:0000256" key="2">
    <source>
        <dbReference type="ARBA" id="ARBA00022669"/>
    </source>
</evidence>
<dbReference type="InterPro" id="IPR002557">
    <property type="entry name" value="Chitin-bd_dom"/>
</dbReference>
<dbReference type="EMBL" id="LIAE01008231">
    <property type="protein sequence ID" value="PAV75010.1"/>
    <property type="molecule type" value="Genomic_DNA"/>
</dbReference>
<keyword evidence="2" id="KW-0147">Chitin-binding</keyword>
<sequence length="1008" mass="110299">MGRNFQLMLKSLTLLISIAATAYAGAIKPDCATLEDGHYAVGCSRVFYRCYLKARYEHICPEEDLYFDPQRIKCMEKDEVKQCKNERRYAGEIIKAKEFSCKGKKTGDYSHPAIPCDKYYYSCNHGVVHQMLCPPQQYFDERTKTCELKNNVRACLVRHRVAGYLDDPLQGGDDAGSPPGTPPASNSYSTNTDADMPGFEMKQIEVEQTSSTPDCVSRGDSVFEDSSSKCTDFFWKCAHSKLFKYHCPPGLFYDVEFNRCNYKQDIPNCGGTRPTPVTTQAPPAQDQAVIEFDCNDKKDGFYPVGRCKSVFVSCSAGSGRQVECSDGLFYDDRISACDYEDKCMGPRMPEKPLLSRPHGDIASDIPPEPKINYDCTGKPDGFYSLSDCNGQYVQCSNGIASVMKCAAGLVYSTYSLNCDYPQKCKETLGLPPTTPLPGSVTVPATDFVTTTPKSNQYGETVIIPTMSPTTPIPIVTESRDQTTKQGYDLPTYTPSSTSPPALPSNDDPTNFCATKSDGAYAKSVCSQEYVHCWDRLATPSKCHSDLIFNPYNGQCDYRSAVVDCNPGMDQPKTTTSAPSAPVEPFCEMLADGYYATGCSSIFYHCDNRVTRKMNCPPGLFFDTRRGICDRSHNIVACGGRSAAYAKTMPSSAYHQTTSQDAAMPPAPGPMPSPSAYKPPRVIPTSDLTAPTFDCTNRPDGIYALPTCTKFYAQCFGHQTKIQACAEGLWYNEQSGLCDYKERVPICGGSIPTGPAQNPPTATAPAYGYNTQPAGFSCQGKADGYYSKGCAQFYYSCISGNTHAMTCPTGLKFSQTQQNCEDDAFVAECGGQPRPTPPALDKPTNLPLFSCSAEKTNGLFEIEKCHGEYAICEHGVYHLGRCLPMLVFNPVTLRCDFKQNTPTCGSLYVPTPAPQVTLPPVQHTSPIGSTECVGKLDGFYAMGACLPNYLQCLKQISYHASCPSVLRFNPANGRCDFVANIPACSIVPTTSVQLQQQSVDVPSRPQAHY</sequence>
<keyword evidence="3 8" id="KW-0732">Signal</keyword>
<evidence type="ECO:0000256" key="6">
    <source>
        <dbReference type="ARBA" id="ARBA00023180"/>
    </source>
</evidence>
<evidence type="ECO:0000256" key="1">
    <source>
        <dbReference type="ARBA" id="ARBA00022473"/>
    </source>
</evidence>
<feature type="signal peptide" evidence="8">
    <location>
        <begin position="1"/>
        <end position="24"/>
    </location>
</feature>
<comment type="caution">
    <text evidence="10">The sequence shown here is derived from an EMBL/GenBank/DDBJ whole genome shotgun (WGS) entry which is preliminary data.</text>
</comment>
<keyword evidence="5" id="KW-1015">Disulfide bond</keyword>
<dbReference type="Gene3D" id="2.170.140.10">
    <property type="entry name" value="Chitin binding domain"/>
    <property type="match status" value="8"/>
</dbReference>
<gene>
    <name evidence="10" type="ORF">WR25_12870</name>
</gene>
<proteinExistence type="predicted"/>
<feature type="domain" description="Chitin-binding type-2" evidence="9">
    <location>
        <begin position="98"/>
        <end position="157"/>
    </location>
</feature>
<feature type="region of interest" description="Disordered" evidence="7">
    <location>
        <begin position="167"/>
        <end position="195"/>
    </location>
</feature>
<evidence type="ECO:0000256" key="5">
    <source>
        <dbReference type="ARBA" id="ARBA00023157"/>
    </source>
</evidence>
<feature type="domain" description="Chitin-binding type-2" evidence="9">
    <location>
        <begin position="372"/>
        <end position="426"/>
    </location>
</feature>
<feature type="compositionally biased region" description="Polar residues" evidence="7">
    <location>
        <begin position="183"/>
        <end position="193"/>
    </location>
</feature>
<evidence type="ECO:0000256" key="4">
    <source>
        <dbReference type="ARBA" id="ARBA00022737"/>
    </source>
</evidence>
<evidence type="ECO:0000256" key="3">
    <source>
        <dbReference type="ARBA" id="ARBA00022729"/>
    </source>
</evidence>
<feature type="domain" description="Chitin-binding type-2" evidence="9">
    <location>
        <begin position="691"/>
        <end position="748"/>
    </location>
</feature>
<dbReference type="PANTHER" id="PTHR23301">
    <property type="entry name" value="CHITIN BINDING PERITROPHIN-A"/>
    <property type="match status" value="1"/>
</dbReference>
<feature type="domain" description="Chitin-binding type-2" evidence="9">
    <location>
        <begin position="774"/>
        <end position="830"/>
    </location>
</feature>
<evidence type="ECO:0000259" key="9">
    <source>
        <dbReference type="PROSITE" id="PS50940"/>
    </source>
</evidence>
<dbReference type="Proteomes" id="UP000218231">
    <property type="component" value="Unassembled WGS sequence"/>
</dbReference>
<dbReference type="SUPFAM" id="SSF57625">
    <property type="entry name" value="Invertebrate chitin-binding proteins"/>
    <property type="match status" value="11"/>
</dbReference>
<reference evidence="10 11" key="1">
    <citation type="journal article" date="2017" name="Curr. Biol.">
        <title>Genome architecture and evolution of a unichromosomal asexual nematode.</title>
        <authorList>
            <person name="Fradin H."/>
            <person name="Zegar C."/>
            <person name="Gutwein M."/>
            <person name="Lucas J."/>
            <person name="Kovtun M."/>
            <person name="Corcoran D."/>
            <person name="Baugh L.R."/>
            <person name="Kiontke K."/>
            <person name="Gunsalus K."/>
            <person name="Fitch D.H."/>
            <person name="Piano F."/>
        </authorList>
    </citation>
    <scope>NUCLEOTIDE SEQUENCE [LARGE SCALE GENOMIC DNA]</scope>
    <source>
        <strain evidence="10">PF1309</strain>
    </source>
</reference>